<dbReference type="OrthoDB" id="408631at2759"/>
<dbReference type="SUPFAM" id="SSF53474">
    <property type="entry name" value="alpha/beta-Hydrolases"/>
    <property type="match status" value="1"/>
</dbReference>
<dbReference type="PANTHER" id="PTHR48081">
    <property type="entry name" value="AB HYDROLASE SUPERFAMILY PROTEIN C4A8.06C"/>
    <property type="match status" value="1"/>
</dbReference>
<organism evidence="3 4">
    <name type="scientific">Didymella pomorum</name>
    <dbReference type="NCBI Taxonomy" id="749634"/>
    <lineage>
        <taxon>Eukaryota</taxon>
        <taxon>Fungi</taxon>
        <taxon>Dikarya</taxon>
        <taxon>Ascomycota</taxon>
        <taxon>Pezizomycotina</taxon>
        <taxon>Dothideomycetes</taxon>
        <taxon>Pleosporomycetidae</taxon>
        <taxon>Pleosporales</taxon>
        <taxon>Pleosporineae</taxon>
        <taxon>Didymellaceae</taxon>
        <taxon>Didymella</taxon>
    </lineage>
</organism>
<feature type="domain" description="Alpha/beta hydrolase fold-3" evidence="2">
    <location>
        <begin position="46"/>
        <end position="263"/>
    </location>
</feature>
<keyword evidence="1" id="KW-0378">Hydrolase</keyword>
<dbReference type="Pfam" id="PF07859">
    <property type="entry name" value="Abhydrolase_3"/>
    <property type="match status" value="1"/>
</dbReference>
<evidence type="ECO:0000256" key="1">
    <source>
        <dbReference type="ARBA" id="ARBA00022801"/>
    </source>
</evidence>
<dbReference type="Gene3D" id="3.40.50.1820">
    <property type="entry name" value="alpha/beta hydrolase"/>
    <property type="match status" value="1"/>
</dbReference>
<sequence>MALKIGPTPSHLSEIYHTITLRDSNLSTIKLTKPSFGRPGPLIVLMFSGAFIAGSLEQVSEIARALASLYSATVVAINYRLAPEYAFPTAIHDAIESVIWAAQNAGSPLLTSNPNLGFVFGGASSGGNLAAVLTRYFQHPSHALPHAITGQWLGVAQLFPLDACSVPFEYSAYFHSRTQNADAPILNAAALEAGSVALHDDPDSELRFPVNSSTSLGGQPRTYVQLCGMDPLRDDGLVYEEMFKRAGVETRVGFYVGCPHGFWLVVPEEEGSVRAVEDIVTGIGWLLRRSVGREEVASAL</sequence>
<dbReference type="GO" id="GO:0016787">
    <property type="term" value="F:hydrolase activity"/>
    <property type="evidence" value="ECO:0007669"/>
    <property type="project" value="UniProtKB-KW"/>
</dbReference>
<evidence type="ECO:0000259" key="2">
    <source>
        <dbReference type="Pfam" id="PF07859"/>
    </source>
</evidence>
<name>A0A9W9D6C0_9PLEO</name>
<gene>
    <name evidence="3" type="ORF">N0V91_007511</name>
</gene>
<evidence type="ECO:0000313" key="4">
    <source>
        <dbReference type="Proteomes" id="UP001140510"/>
    </source>
</evidence>
<dbReference type="InterPro" id="IPR050300">
    <property type="entry name" value="GDXG_lipolytic_enzyme"/>
</dbReference>
<dbReference type="Proteomes" id="UP001140510">
    <property type="component" value="Unassembled WGS sequence"/>
</dbReference>
<keyword evidence="4" id="KW-1185">Reference proteome</keyword>
<reference evidence="3" key="1">
    <citation type="submission" date="2022-10" db="EMBL/GenBank/DDBJ databases">
        <title>Tapping the CABI collections for fungal endophytes: first genome assemblies for Collariella, Neodidymelliopsis, Ascochyta clinopodiicola, Didymella pomorum, Didymosphaeria variabile, Neocosmospora piperis and Neocucurbitaria cava.</title>
        <authorList>
            <person name="Hill R."/>
        </authorList>
    </citation>
    <scope>NUCLEOTIDE SEQUENCE</scope>
    <source>
        <strain evidence="3">IMI 355091</strain>
    </source>
</reference>
<proteinExistence type="predicted"/>
<dbReference type="InterPro" id="IPR013094">
    <property type="entry name" value="AB_hydrolase_3"/>
</dbReference>
<accession>A0A9W9D6C0</accession>
<dbReference type="InterPro" id="IPR029058">
    <property type="entry name" value="AB_hydrolase_fold"/>
</dbReference>
<dbReference type="EMBL" id="JAPEVA010000066">
    <property type="protein sequence ID" value="KAJ4402006.1"/>
    <property type="molecule type" value="Genomic_DNA"/>
</dbReference>
<protein>
    <recommendedName>
        <fullName evidence="2">Alpha/beta hydrolase fold-3 domain-containing protein</fullName>
    </recommendedName>
</protein>
<dbReference type="AlphaFoldDB" id="A0A9W9D6C0"/>
<evidence type="ECO:0000313" key="3">
    <source>
        <dbReference type="EMBL" id="KAJ4402006.1"/>
    </source>
</evidence>
<comment type="caution">
    <text evidence="3">The sequence shown here is derived from an EMBL/GenBank/DDBJ whole genome shotgun (WGS) entry which is preliminary data.</text>
</comment>